<comment type="similarity">
    <text evidence="10 12">Belongs to the EPSP synthase family. MurA subfamily.</text>
</comment>
<evidence type="ECO:0000259" key="13">
    <source>
        <dbReference type="Pfam" id="PF00275"/>
    </source>
</evidence>
<comment type="subcellular location">
    <subcellularLocation>
        <location evidence="1 12">Cytoplasm</location>
    </subcellularLocation>
</comment>
<dbReference type="PANTHER" id="PTHR43783">
    <property type="entry name" value="UDP-N-ACETYLGLUCOSAMINE 1-CARBOXYVINYLTRANSFERASE"/>
    <property type="match status" value="1"/>
</dbReference>
<evidence type="ECO:0000256" key="2">
    <source>
        <dbReference type="ARBA" id="ARBA00004752"/>
    </source>
</evidence>
<evidence type="ECO:0000256" key="9">
    <source>
        <dbReference type="ARBA" id="ARBA00023316"/>
    </source>
</evidence>
<feature type="domain" description="Enolpyruvate transferase" evidence="13">
    <location>
        <begin position="6"/>
        <end position="408"/>
    </location>
</feature>
<organism evidence="14 15">
    <name type="scientific">Macrococcus armenti</name>
    <dbReference type="NCBI Taxonomy" id="2875764"/>
    <lineage>
        <taxon>Bacteria</taxon>
        <taxon>Bacillati</taxon>
        <taxon>Bacillota</taxon>
        <taxon>Bacilli</taxon>
        <taxon>Bacillales</taxon>
        <taxon>Staphylococcaceae</taxon>
        <taxon>Macrococcus</taxon>
    </lineage>
</organism>
<evidence type="ECO:0000256" key="4">
    <source>
        <dbReference type="ARBA" id="ARBA00022618"/>
    </source>
</evidence>
<dbReference type="InterPro" id="IPR013792">
    <property type="entry name" value="RNA3'P_cycl/enolpyr_Trfase_a/b"/>
</dbReference>
<dbReference type="InterPro" id="IPR005750">
    <property type="entry name" value="UDP_GlcNAc_COvinyl_MurA"/>
</dbReference>
<evidence type="ECO:0000256" key="7">
    <source>
        <dbReference type="ARBA" id="ARBA00022984"/>
    </source>
</evidence>
<feature type="modified residue" description="2-(S-cysteinyl)pyruvic acid O-phosphothioketal" evidence="12">
    <location>
        <position position="119"/>
    </location>
</feature>
<keyword evidence="8 12" id="KW-0131">Cell cycle</keyword>
<comment type="catalytic activity">
    <reaction evidence="11 12">
        <text>phosphoenolpyruvate + UDP-N-acetyl-alpha-D-glucosamine = UDP-N-acetyl-3-O-(1-carboxyvinyl)-alpha-D-glucosamine + phosphate</text>
        <dbReference type="Rhea" id="RHEA:18681"/>
        <dbReference type="ChEBI" id="CHEBI:43474"/>
        <dbReference type="ChEBI" id="CHEBI:57705"/>
        <dbReference type="ChEBI" id="CHEBI:58702"/>
        <dbReference type="ChEBI" id="CHEBI:68483"/>
        <dbReference type="EC" id="2.5.1.7"/>
    </reaction>
</comment>
<keyword evidence="4 12" id="KW-0132">Cell division</keyword>
<dbReference type="InterPro" id="IPR050068">
    <property type="entry name" value="MurA_subfamily"/>
</dbReference>
<evidence type="ECO:0000313" key="15">
    <source>
        <dbReference type="Proteomes" id="UP000830343"/>
    </source>
</evidence>
<evidence type="ECO:0000256" key="5">
    <source>
        <dbReference type="ARBA" id="ARBA00022679"/>
    </source>
</evidence>
<evidence type="ECO:0000256" key="3">
    <source>
        <dbReference type="ARBA" id="ARBA00022490"/>
    </source>
</evidence>
<evidence type="ECO:0000256" key="6">
    <source>
        <dbReference type="ARBA" id="ARBA00022960"/>
    </source>
</evidence>
<proteinExistence type="inferred from homology"/>
<comment type="caution">
    <text evidence="12">Lacks conserved residue(s) required for the propagation of feature annotation.</text>
</comment>
<reference evidence="14" key="2">
    <citation type="submission" date="2022-04" db="EMBL/GenBank/DDBJ databases">
        <title>Antimicrobial genetic elements in methicillin-resistant Macrococcus armenti.</title>
        <authorList>
            <person name="Keller J.E."/>
            <person name="Schwendener S."/>
            <person name="Pantucek R."/>
            <person name="Perreten V."/>
        </authorList>
    </citation>
    <scope>NUCLEOTIDE SEQUENCE</scope>
    <source>
        <strain evidence="14">CCM 2609</strain>
    </source>
</reference>
<dbReference type="Pfam" id="PF00275">
    <property type="entry name" value="EPSP_synthase"/>
    <property type="match status" value="1"/>
</dbReference>
<dbReference type="NCBIfam" id="NF006873">
    <property type="entry name" value="PRK09369.1"/>
    <property type="match status" value="1"/>
</dbReference>
<dbReference type="PANTHER" id="PTHR43783:SF1">
    <property type="entry name" value="UDP-N-ACETYLGLUCOSAMINE 1-CARBOXYVINYLTRANSFERASE"/>
    <property type="match status" value="1"/>
</dbReference>
<dbReference type="NCBIfam" id="TIGR01072">
    <property type="entry name" value="murA"/>
    <property type="match status" value="1"/>
</dbReference>
<keyword evidence="6 12" id="KW-0133">Cell shape</keyword>
<name>A0ABY3ZTS7_9STAP</name>
<protein>
    <recommendedName>
        <fullName evidence="12">UDP-N-acetylglucosamine 1-carboxyvinyltransferase</fullName>
        <ecNumber evidence="12">2.5.1.7</ecNumber>
    </recommendedName>
    <alternativeName>
        <fullName evidence="12">Enoylpyruvate transferase</fullName>
    </alternativeName>
    <alternativeName>
        <fullName evidence="12">UDP-N-acetylglucosamine enolpyruvyl transferase</fullName>
        <shortName evidence="12">EPT</shortName>
    </alternativeName>
</protein>
<dbReference type="CDD" id="cd01555">
    <property type="entry name" value="UdpNAET"/>
    <property type="match status" value="1"/>
</dbReference>
<gene>
    <name evidence="12 14" type="primary">murA</name>
    <name evidence="14" type="ORF">MRZ06_09905</name>
</gene>
<keyword evidence="9 12" id="KW-0961">Cell wall biogenesis/degradation</keyword>
<feature type="binding site" evidence="12">
    <location>
        <position position="308"/>
    </location>
    <ligand>
        <name>UDP-N-acetyl-alpha-D-glucosamine</name>
        <dbReference type="ChEBI" id="CHEBI:57705"/>
    </ligand>
</feature>
<comment type="pathway">
    <text evidence="2 12">Cell wall biogenesis; peptidoglycan biosynthesis.</text>
</comment>
<dbReference type="Gene3D" id="3.65.10.10">
    <property type="entry name" value="Enolpyruvate transferase domain"/>
    <property type="match status" value="2"/>
</dbReference>
<comment type="function">
    <text evidence="12">Cell wall formation. Adds enolpyruvyl to UDP-N-acetylglucosamine.</text>
</comment>
<evidence type="ECO:0000256" key="11">
    <source>
        <dbReference type="ARBA" id="ARBA00047527"/>
    </source>
</evidence>
<dbReference type="EC" id="2.5.1.7" evidence="12"/>
<keyword evidence="3 12" id="KW-0963">Cytoplasm</keyword>
<dbReference type="InterPro" id="IPR001986">
    <property type="entry name" value="Enolpyruvate_Tfrase_dom"/>
</dbReference>
<feature type="binding site" evidence="12">
    <location>
        <begin position="22"/>
        <end position="23"/>
    </location>
    <ligand>
        <name>phosphoenolpyruvate</name>
        <dbReference type="ChEBI" id="CHEBI:58702"/>
    </ligand>
</feature>
<evidence type="ECO:0000256" key="8">
    <source>
        <dbReference type="ARBA" id="ARBA00023306"/>
    </source>
</evidence>
<keyword evidence="5 12" id="KW-0808">Transferase</keyword>
<dbReference type="RefSeq" id="WP_243365669.1">
    <property type="nucleotide sequence ID" value="NZ_CP094348.1"/>
</dbReference>
<dbReference type="GO" id="GO:0008760">
    <property type="term" value="F:UDP-N-acetylglucosamine 1-carboxyvinyltransferase activity"/>
    <property type="evidence" value="ECO:0007669"/>
    <property type="project" value="UniProtKB-EC"/>
</dbReference>
<feature type="binding site" evidence="12">
    <location>
        <begin position="124"/>
        <end position="128"/>
    </location>
    <ligand>
        <name>UDP-N-acetyl-alpha-D-glucosamine</name>
        <dbReference type="ChEBI" id="CHEBI:57705"/>
    </ligand>
</feature>
<dbReference type="HAMAP" id="MF_00111">
    <property type="entry name" value="MurA"/>
    <property type="match status" value="1"/>
</dbReference>
<keyword evidence="15" id="KW-1185">Reference proteome</keyword>
<dbReference type="InterPro" id="IPR036968">
    <property type="entry name" value="Enolpyruvate_Tfrase_sf"/>
</dbReference>
<dbReference type="EMBL" id="CP094348">
    <property type="protein sequence ID" value="UOB20290.1"/>
    <property type="molecule type" value="Genomic_DNA"/>
</dbReference>
<dbReference type="SUPFAM" id="SSF55205">
    <property type="entry name" value="EPT/RTPC-like"/>
    <property type="match status" value="1"/>
</dbReference>
<evidence type="ECO:0000256" key="1">
    <source>
        <dbReference type="ARBA" id="ARBA00004496"/>
    </source>
</evidence>
<feature type="active site" description="Proton donor" evidence="12">
    <location>
        <position position="119"/>
    </location>
</feature>
<keyword evidence="7 12" id="KW-0573">Peptidoglycan synthesis</keyword>
<evidence type="ECO:0000256" key="10">
    <source>
        <dbReference type="ARBA" id="ARBA00038367"/>
    </source>
</evidence>
<dbReference type="Proteomes" id="UP000830343">
    <property type="component" value="Chromosome"/>
</dbReference>
<feature type="binding site" evidence="12">
    <location>
        <position position="330"/>
    </location>
    <ligand>
        <name>UDP-N-acetyl-alpha-D-glucosamine</name>
        <dbReference type="ChEBI" id="CHEBI:57705"/>
    </ligand>
</feature>
<sequence>MDTIIVKGGNKLVGNVKVEGAKNAVLPIMTASLLASEGVSEFSNVPALSDVDTISAVLEGLNAKVTKEMNINRVTVDAQGELSTLATYEFVSKMRASVLVLGPLLARFGHAEVAMPGGCAIGSRPIELHLKGLKALGACIEQKNGYLIGTVNGRLKGAEIYLDFPSVGATQNILMAAVLAEGKTVIDNVAREPEIVDLANYLNRMGADVQGAGTDTITIIGVERLSGVKHEIIPDRIEAGTFLIAAAITRGNVYVEGAVYEHMQALIAKLREAGCNIEIDERGIRLSAHGPLNAIDVKTLPHPGFPTDMQAQMMALMLSIEGNSSVNETVFENRFMHATEFQKMNANIIVDKRFAFIKNSALQGADVAATDLRSGAALILAGLVAKGYTKVTALHHLDRGYVNFHTKLRSLGAEIERTGDVKETINA</sequence>
<evidence type="ECO:0000256" key="12">
    <source>
        <dbReference type="HAMAP-Rule" id="MF_00111"/>
    </source>
</evidence>
<reference evidence="14" key="1">
    <citation type="submission" date="2022-03" db="EMBL/GenBank/DDBJ databases">
        <authorList>
            <person name="Vrbovska V."/>
            <person name="Kovarovic V."/>
            <person name="Botka T."/>
            <person name="Pantucek R."/>
        </authorList>
    </citation>
    <scope>NUCLEOTIDE SEQUENCE</scope>
    <source>
        <strain evidence="14">CCM 2609</strain>
    </source>
</reference>
<evidence type="ECO:0000313" key="14">
    <source>
        <dbReference type="EMBL" id="UOB20290.1"/>
    </source>
</evidence>
<feature type="binding site" evidence="12">
    <location>
        <position position="95"/>
    </location>
    <ligand>
        <name>UDP-N-acetyl-alpha-D-glucosamine</name>
        <dbReference type="ChEBI" id="CHEBI:57705"/>
    </ligand>
</feature>
<accession>A0ABY3ZTS7</accession>
<keyword evidence="12" id="KW-0670">Pyruvate</keyword>